<proteinExistence type="inferred from homology"/>
<dbReference type="Gene3D" id="1.10.101.10">
    <property type="entry name" value="PGBD-like superfamily/PGBD"/>
    <property type="match status" value="1"/>
</dbReference>
<keyword evidence="5 11" id="KW-0378">Hydrolase</keyword>
<dbReference type="GO" id="GO:0016787">
    <property type="term" value="F:hydrolase activity"/>
    <property type="evidence" value="ECO:0007669"/>
    <property type="project" value="UniProtKB-KW"/>
</dbReference>
<feature type="region of interest" description="Disordered" evidence="8">
    <location>
        <begin position="110"/>
        <end position="264"/>
    </location>
</feature>
<keyword evidence="6" id="KW-0749">Sporulation</keyword>
<dbReference type="Gene3D" id="6.20.240.60">
    <property type="match status" value="1"/>
</dbReference>
<keyword evidence="4" id="KW-0732">Signal</keyword>
<evidence type="ECO:0000259" key="10">
    <source>
        <dbReference type="Pfam" id="PF07486"/>
    </source>
</evidence>
<evidence type="ECO:0000259" key="9">
    <source>
        <dbReference type="Pfam" id="PF01471"/>
    </source>
</evidence>
<dbReference type="InterPro" id="IPR002477">
    <property type="entry name" value="Peptidoglycan-bd-like"/>
</dbReference>
<dbReference type="AlphaFoldDB" id="A0A9J6R999"/>
<protein>
    <recommendedName>
        <fullName evidence="2">Spore cortex-lytic enzyme</fullName>
    </recommendedName>
</protein>
<evidence type="ECO:0000256" key="2">
    <source>
        <dbReference type="ARBA" id="ARBA00018364"/>
    </source>
</evidence>
<feature type="compositionally biased region" description="Low complexity" evidence="8">
    <location>
        <begin position="119"/>
        <end position="203"/>
    </location>
</feature>
<reference evidence="11" key="1">
    <citation type="submission" date="2022-11" db="EMBL/GenBank/DDBJ databases">
        <title>WGS of Natronobacillus azotifigens 24KS-1, an anaerobic diazotrophic haloalkaliphile from soda-rich habitats.</title>
        <authorList>
            <person name="Sorokin D.Y."/>
            <person name="Merkel A.Y."/>
        </authorList>
    </citation>
    <scope>NUCLEOTIDE SEQUENCE</scope>
    <source>
        <strain evidence="11">24KS-1</strain>
    </source>
</reference>
<dbReference type="EMBL" id="JAPRAT010000002">
    <property type="protein sequence ID" value="MCZ0701844.1"/>
    <property type="molecule type" value="Genomic_DNA"/>
</dbReference>
<dbReference type="Pfam" id="PF01471">
    <property type="entry name" value="PG_binding_1"/>
    <property type="match status" value="1"/>
</dbReference>
<evidence type="ECO:0000256" key="7">
    <source>
        <dbReference type="ARBA" id="ARBA00023316"/>
    </source>
</evidence>
<dbReference type="GO" id="GO:0071555">
    <property type="term" value="P:cell wall organization"/>
    <property type="evidence" value="ECO:0007669"/>
    <property type="project" value="UniProtKB-KW"/>
</dbReference>
<dbReference type="Gene3D" id="1.10.10.2520">
    <property type="entry name" value="Cell wall hydrolase SleB, domain 1"/>
    <property type="match status" value="1"/>
</dbReference>
<feature type="compositionally biased region" description="Acidic residues" evidence="8">
    <location>
        <begin position="242"/>
        <end position="251"/>
    </location>
</feature>
<keyword evidence="7" id="KW-0961">Cell wall biogenesis/degradation</keyword>
<keyword evidence="12" id="KW-1185">Reference proteome</keyword>
<accession>A0A9J6R999</accession>
<evidence type="ECO:0000256" key="4">
    <source>
        <dbReference type="ARBA" id="ARBA00022729"/>
    </source>
</evidence>
<sequence length="380" mass="42822">MFLYPVSNVNAFSEQVIQHGATGEDVIELQARLQYIGFYHGTIDGVFGWGTYWALRHFQDEFGMPVDGLAGDQAKDMLVRATDYNKDFVRKNLEEGNTFTHYGGMPWEHQVKRHHSGRQQTPAPQQQQDQGEQQPAPEKQQDQAEQQPAPEQQPDQAEQQPAPEQQPDQAEQQPAPQQQPDQAEQQPAPEQQQDQAEQQPGPEQQEDQGEQQPAPEQQPEQEEQQPTPEQQPDQAEQQQDTDQADTIDDAPIEPTSVNIPDGYSQNDIQLMAQAVYGEARGEPYEGQVAVAAVILNRIQSPIFPNTVSNVIFEPRAFTAVADGQIYMEPNETARRAVIDAINGWDPSGEAIYYFNPDTATSSWIWSRPQIKRIGKHIFCD</sequence>
<evidence type="ECO:0000256" key="5">
    <source>
        <dbReference type="ARBA" id="ARBA00022801"/>
    </source>
</evidence>
<comment type="similarity">
    <text evidence="1">Belongs to the SleB family.</text>
</comment>
<feature type="domain" description="Peptidoglycan binding-like" evidence="9">
    <location>
        <begin position="22"/>
        <end position="76"/>
    </location>
</feature>
<feature type="domain" description="Cell wall hydrolase SleB" evidence="10">
    <location>
        <begin position="281"/>
        <end position="379"/>
    </location>
</feature>
<dbReference type="InterPro" id="IPR042047">
    <property type="entry name" value="SleB_dom1"/>
</dbReference>
<dbReference type="FunFam" id="6.20.240.60:FF:000001">
    <property type="entry name" value="Spore cortex-lytic enzyme"/>
    <property type="match status" value="1"/>
</dbReference>
<name>A0A9J6R999_9BACI</name>
<organism evidence="11 12">
    <name type="scientific">Natronobacillus azotifigens</name>
    <dbReference type="NCBI Taxonomy" id="472978"/>
    <lineage>
        <taxon>Bacteria</taxon>
        <taxon>Bacillati</taxon>
        <taxon>Bacillota</taxon>
        <taxon>Bacilli</taxon>
        <taxon>Bacillales</taxon>
        <taxon>Bacillaceae</taxon>
        <taxon>Natronobacillus</taxon>
    </lineage>
</organism>
<dbReference type="InterPro" id="IPR036365">
    <property type="entry name" value="PGBD-like_sf"/>
</dbReference>
<comment type="caution">
    <text evidence="11">The sequence shown here is derived from an EMBL/GenBank/DDBJ whole genome shotgun (WGS) entry which is preliminary data.</text>
</comment>
<dbReference type="FunFam" id="1.10.10.2520:FF:000001">
    <property type="entry name" value="Spore cortex-lytic enzyme"/>
    <property type="match status" value="1"/>
</dbReference>
<evidence type="ECO:0000256" key="8">
    <source>
        <dbReference type="SAM" id="MobiDB-lite"/>
    </source>
</evidence>
<dbReference type="GO" id="GO:0030435">
    <property type="term" value="P:sporulation resulting in formation of a cellular spore"/>
    <property type="evidence" value="ECO:0007669"/>
    <property type="project" value="UniProtKB-KW"/>
</dbReference>
<feature type="compositionally biased region" description="Polar residues" evidence="8">
    <location>
        <begin position="255"/>
        <end position="264"/>
    </location>
</feature>
<dbReference type="InterPro" id="IPR011105">
    <property type="entry name" value="Cell_wall_hydrolase_SleB"/>
</dbReference>
<dbReference type="Proteomes" id="UP001084197">
    <property type="component" value="Unassembled WGS sequence"/>
</dbReference>
<dbReference type="SUPFAM" id="SSF47090">
    <property type="entry name" value="PGBD-like"/>
    <property type="match status" value="1"/>
</dbReference>
<feature type="compositionally biased region" description="Low complexity" evidence="8">
    <location>
        <begin position="210"/>
        <end position="241"/>
    </location>
</feature>
<evidence type="ECO:0000313" key="12">
    <source>
        <dbReference type="Proteomes" id="UP001084197"/>
    </source>
</evidence>
<evidence type="ECO:0000313" key="11">
    <source>
        <dbReference type="EMBL" id="MCZ0701844.1"/>
    </source>
</evidence>
<gene>
    <name evidence="11" type="ORF">OWO01_01290</name>
</gene>
<keyword evidence="3" id="KW-0309">Germination</keyword>
<dbReference type="Pfam" id="PF07486">
    <property type="entry name" value="Hydrolase_2"/>
    <property type="match status" value="1"/>
</dbReference>
<evidence type="ECO:0000256" key="6">
    <source>
        <dbReference type="ARBA" id="ARBA00022969"/>
    </source>
</evidence>
<evidence type="ECO:0000256" key="3">
    <source>
        <dbReference type="ARBA" id="ARBA00022544"/>
    </source>
</evidence>
<evidence type="ECO:0000256" key="1">
    <source>
        <dbReference type="ARBA" id="ARBA00007010"/>
    </source>
</evidence>
<dbReference type="InterPro" id="IPR036366">
    <property type="entry name" value="PGBDSf"/>
</dbReference>